<dbReference type="GO" id="GO:0006355">
    <property type="term" value="P:regulation of DNA-templated transcription"/>
    <property type="evidence" value="ECO:0007669"/>
    <property type="project" value="InterPro"/>
</dbReference>
<proteinExistence type="predicted"/>
<dbReference type="Gene3D" id="1.10.287.130">
    <property type="match status" value="1"/>
</dbReference>
<dbReference type="PANTHER" id="PTHR43065:SF34">
    <property type="entry name" value="SPORULATION KINASE A"/>
    <property type="match status" value="1"/>
</dbReference>
<keyword evidence="8" id="KW-0749">Sporulation</keyword>
<evidence type="ECO:0000256" key="10">
    <source>
        <dbReference type="SAM" id="Phobius"/>
    </source>
</evidence>
<comment type="caution">
    <text evidence="13">The sequence shown here is derived from an EMBL/GenBank/DDBJ whole genome shotgun (WGS) entry which is preliminary data.</text>
</comment>
<reference evidence="13 14" key="1">
    <citation type="submission" date="2018-07" db="EMBL/GenBank/DDBJ databases">
        <title>Bacillus sp. YLB-04 draft genome sequence.</title>
        <authorList>
            <person name="Yu L."/>
            <person name="Tang X."/>
        </authorList>
    </citation>
    <scope>NUCLEOTIDE SEQUENCE [LARGE SCALE GENOMIC DNA]</scope>
    <source>
        <strain evidence="13 14">YLB-04</strain>
    </source>
</reference>
<keyword evidence="6 13" id="KW-0418">Kinase</keyword>
<dbReference type="GO" id="GO:0005524">
    <property type="term" value="F:ATP binding"/>
    <property type="evidence" value="ECO:0007669"/>
    <property type="project" value="UniProtKB-KW"/>
</dbReference>
<dbReference type="Pfam" id="PF00989">
    <property type="entry name" value="PAS"/>
    <property type="match status" value="1"/>
</dbReference>
<protein>
    <recommendedName>
        <fullName evidence="2">histidine kinase</fullName>
        <ecNumber evidence="2">2.7.13.3</ecNumber>
    </recommendedName>
</protein>
<dbReference type="CDD" id="cd00082">
    <property type="entry name" value="HisKA"/>
    <property type="match status" value="1"/>
</dbReference>
<dbReference type="Gene3D" id="3.30.565.10">
    <property type="entry name" value="Histidine kinase-like ATPase, C-terminal domain"/>
    <property type="match status" value="1"/>
</dbReference>
<dbReference type="InterPro" id="IPR003661">
    <property type="entry name" value="HisK_dim/P_dom"/>
</dbReference>
<evidence type="ECO:0000256" key="7">
    <source>
        <dbReference type="ARBA" id="ARBA00022840"/>
    </source>
</evidence>
<evidence type="ECO:0000259" key="12">
    <source>
        <dbReference type="PROSITE" id="PS50112"/>
    </source>
</evidence>
<keyword evidence="9" id="KW-0902">Two-component regulatory system</keyword>
<dbReference type="SUPFAM" id="SSF55874">
    <property type="entry name" value="ATPase domain of HSP90 chaperone/DNA topoisomerase II/histidine kinase"/>
    <property type="match status" value="1"/>
</dbReference>
<dbReference type="Pfam" id="PF02518">
    <property type="entry name" value="HATPase_c"/>
    <property type="match status" value="1"/>
</dbReference>
<feature type="domain" description="Histidine kinase" evidence="11">
    <location>
        <begin position="198"/>
        <end position="402"/>
    </location>
</feature>
<dbReference type="PROSITE" id="PS50109">
    <property type="entry name" value="HIS_KIN"/>
    <property type="match status" value="1"/>
</dbReference>
<organism evidence="13 14">
    <name type="scientific">Neobacillus piezotolerans</name>
    <dbReference type="NCBI Taxonomy" id="2259171"/>
    <lineage>
        <taxon>Bacteria</taxon>
        <taxon>Bacillati</taxon>
        <taxon>Bacillota</taxon>
        <taxon>Bacilli</taxon>
        <taxon>Bacillales</taxon>
        <taxon>Bacillaceae</taxon>
        <taxon>Neobacillus</taxon>
    </lineage>
</organism>
<dbReference type="OrthoDB" id="9815750at2"/>
<dbReference type="InterPro" id="IPR036097">
    <property type="entry name" value="HisK_dim/P_sf"/>
</dbReference>
<dbReference type="InterPro" id="IPR036890">
    <property type="entry name" value="HATPase_C_sf"/>
</dbReference>
<dbReference type="PANTHER" id="PTHR43065">
    <property type="entry name" value="SENSOR HISTIDINE KINASE"/>
    <property type="match status" value="1"/>
</dbReference>
<dbReference type="InterPro" id="IPR003594">
    <property type="entry name" value="HATPase_dom"/>
</dbReference>
<evidence type="ECO:0000256" key="6">
    <source>
        <dbReference type="ARBA" id="ARBA00022777"/>
    </source>
</evidence>
<dbReference type="GO" id="GO:0030435">
    <property type="term" value="P:sporulation resulting in formation of a cellular spore"/>
    <property type="evidence" value="ECO:0007669"/>
    <property type="project" value="UniProtKB-KW"/>
</dbReference>
<dbReference type="NCBIfam" id="TIGR00229">
    <property type="entry name" value="sensory_box"/>
    <property type="match status" value="1"/>
</dbReference>
<feature type="domain" description="PAS" evidence="12">
    <location>
        <begin position="60"/>
        <end position="130"/>
    </location>
</feature>
<dbReference type="SMART" id="SM00388">
    <property type="entry name" value="HisKA"/>
    <property type="match status" value="1"/>
</dbReference>
<evidence type="ECO:0000313" key="14">
    <source>
        <dbReference type="Proteomes" id="UP000257144"/>
    </source>
</evidence>
<dbReference type="Pfam" id="PF00512">
    <property type="entry name" value="HisKA"/>
    <property type="match status" value="1"/>
</dbReference>
<dbReference type="Proteomes" id="UP000257144">
    <property type="component" value="Unassembled WGS sequence"/>
</dbReference>
<evidence type="ECO:0000256" key="4">
    <source>
        <dbReference type="ARBA" id="ARBA00022679"/>
    </source>
</evidence>
<feature type="transmembrane region" description="Helical" evidence="10">
    <location>
        <begin position="29"/>
        <end position="47"/>
    </location>
</feature>
<dbReference type="CDD" id="cd00075">
    <property type="entry name" value="HATPase"/>
    <property type="match status" value="1"/>
</dbReference>
<accession>A0A3D8GNU2</accession>
<sequence length="412" mass="46964">MKIYGRITIVIISFGLLLLDKLYHGDDFFRFHTLFFLAMAVVVGWQYDRLSFYMKKTKESEDSYRRLVESLPEAVIIHRNYQVLYVNEAAVKMMRAENKQQLIGQNIFKCIDPEYINRVKERIRLAEQERKPLTVMEYKMKRLDGDSFFFEVSSLAITYGGKDCHLSLGKDITNRKKETDRLLQKSEKLALLGQMAAGIAHEIRNPLTSIKGFIQLFKAETDKKEYYDVVLSELDRINSIVSEFLLLAKPTAAVFREGNLVQILHDVVTLINTQSAMNNVRITTAVGPNIPPIICEENQLKQVFINLLKNSIEAMPNGGNIYISVQKSQPEEVFIKIVDEGVGIPEERMKTIGEPFYTTKEKGTGLGLMTCFKIIEGHNGKLIFSSEVGVGTTIIIHLPGMTRTHLKKDIDE</sequence>
<dbReference type="CDD" id="cd00130">
    <property type="entry name" value="PAS"/>
    <property type="match status" value="1"/>
</dbReference>
<dbReference type="InterPro" id="IPR000014">
    <property type="entry name" value="PAS"/>
</dbReference>
<dbReference type="AlphaFoldDB" id="A0A3D8GNU2"/>
<keyword evidence="7" id="KW-0067">ATP-binding</keyword>
<keyword evidence="10" id="KW-0472">Membrane</keyword>
<dbReference type="InterPro" id="IPR013767">
    <property type="entry name" value="PAS_fold"/>
</dbReference>
<dbReference type="EMBL" id="QNQT01000008">
    <property type="protein sequence ID" value="RDU35746.1"/>
    <property type="molecule type" value="Genomic_DNA"/>
</dbReference>
<evidence type="ECO:0000256" key="8">
    <source>
        <dbReference type="ARBA" id="ARBA00022969"/>
    </source>
</evidence>
<keyword evidence="4" id="KW-0808">Transferase</keyword>
<dbReference type="SMART" id="SM00091">
    <property type="entry name" value="PAS"/>
    <property type="match status" value="1"/>
</dbReference>
<dbReference type="FunFam" id="1.10.287.130:FF:000040">
    <property type="entry name" value="PAS domain-containing sensor histidine kinase"/>
    <property type="match status" value="1"/>
</dbReference>
<dbReference type="SUPFAM" id="SSF47384">
    <property type="entry name" value="Homodimeric domain of signal transducing histidine kinase"/>
    <property type="match status" value="1"/>
</dbReference>
<keyword evidence="10" id="KW-0812">Transmembrane</keyword>
<gene>
    <name evidence="13" type="ORF">DRW41_16530</name>
</gene>
<dbReference type="PRINTS" id="PR00344">
    <property type="entry name" value="BCTRLSENSOR"/>
</dbReference>
<dbReference type="GO" id="GO:0000155">
    <property type="term" value="F:phosphorelay sensor kinase activity"/>
    <property type="evidence" value="ECO:0007669"/>
    <property type="project" value="InterPro"/>
</dbReference>
<dbReference type="SMART" id="SM00387">
    <property type="entry name" value="HATPase_c"/>
    <property type="match status" value="1"/>
</dbReference>
<dbReference type="InterPro" id="IPR035965">
    <property type="entry name" value="PAS-like_dom_sf"/>
</dbReference>
<evidence type="ECO:0000256" key="9">
    <source>
        <dbReference type="ARBA" id="ARBA00023012"/>
    </source>
</evidence>
<dbReference type="Gene3D" id="3.30.450.20">
    <property type="entry name" value="PAS domain"/>
    <property type="match status" value="1"/>
</dbReference>
<evidence type="ECO:0000256" key="2">
    <source>
        <dbReference type="ARBA" id="ARBA00012438"/>
    </source>
</evidence>
<keyword evidence="14" id="KW-1185">Reference proteome</keyword>
<dbReference type="InterPro" id="IPR004358">
    <property type="entry name" value="Sig_transdc_His_kin-like_C"/>
</dbReference>
<comment type="catalytic activity">
    <reaction evidence="1">
        <text>ATP + protein L-histidine = ADP + protein N-phospho-L-histidine.</text>
        <dbReference type="EC" id="2.7.13.3"/>
    </reaction>
</comment>
<evidence type="ECO:0000259" key="11">
    <source>
        <dbReference type="PROSITE" id="PS50109"/>
    </source>
</evidence>
<dbReference type="EC" id="2.7.13.3" evidence="2"/>
<name>A0A3D8GNU2_9BACI</name>
<keyword evidence="3" id="KW-0597">Phosphoprotein</keyword>
<keyword evidence="10" id="KW-1133">Transmembrane helix</keyword>
<evidence type="ECO:0000313" key="13">
    <source>
        <dbReference type="EMBL" id="RDU35746.1"/>
    </source>
</evidence>
<evidence type="ECO:0000256" key="5">
    <source>
        <dbReference type="ARBA" id="ARBA00022741"/>
    </source>
</evidence>
<evidence type="ECO:0000256" key="3">
    <source>
        <dbReference type="ARBA" id="ARBA00022553"/>
    </source>
</evidence>
<dbReference type="InterPro" id="IPR005467">
    <property type="entry name" value="His_kinase_dom"/>
</dbReference>
<evidence type="ECO:0000256" key="1">
    <source>
        <dbReference type="ARBA" id="ARBA00000085"/>
    </source>
</evidence>
<dbReference type="SUPFAM" id="SSF55785">
    <property type="entry name" value="PYP-like sensor domain (PAS domain)"/>
    <property type="match status" value="1"/>
</dbReference>
<keyword evidence="5" id="KW-0547">Nucleotide-binding</keyword>
<dbReference type="PROSITE" id="PS50112">
    <property type="entry name" value="PAS"/>
    <property type="match status" value="1"/>
</dbReference>